<accession>A0A224XQS5</accession>
<feature type="signal peptide" evidence="2">
    <location>
        <begin position="1"/>
        <end position="25"/>
    </location>
</feature>
<evidence type="ECO:0000256" key="2">
    <source>
        <dbReference type="SAM" id="SignalP"/>
    </source>
</evidence>
<reference evidence="3" key="1">
    <citation type="journal article" date="2018" name="PLoS Negl. Trop. Dis.">
        <title>An insight into the salivary gland and fat body transcriptome of Panstrongylus lignarius (Hemiptera: Heteroptera), the main vector of Chagas disease in Peru.</title>
        <authorList>
            <person name="Nevoa J.C."/>
            <person name="Mendes M.T."/>
            <person name="da Silva M.V."/>
            <person name="Soares S.C."/>
            <person name="Oliveira C.J.F."/>
            <person name="Ribeiro J.M.C."/>
        </authorList>
    </citation>
    <scope>NUCLEOTIDE SEQUENCE</scope>
</reference>
<feature type="chain" id="PRO_5013279513" evidence="2">
    <location>
        <begin position="26"/>
        <end position="100"/>
    </location>
</feature>
<feature type="region of interest" description="Disordered" evidence="1">
    <location>
        <begin position="73"/>
        <end position="100"/>
    </location>
</feature>
<proteinExistence type="predicted"/>
<sequence>MIVIVWSHCLSLLLFSPLSLLPCQHAPPPCATNSSFPAHAYYLFFLPSHSLFLLRSFPANLQRTLHHLQKPFHFHTSPNQHSSPLHPPRQPAKREQETMN</sequence>
<protein>
    <submittedName>
        <fullName evidence="3">Putative secreted protein</fullName>
    </submittedName>
</protein>
<keyword evidence="2" id="KW-0732">Signal</keyword>
<dbReference type="AlphaFoldDB" id="A0A224XQS5"/>
<evidence type="ECO:0000256" key="1">
    <source>
        <dbReference type="SAM" id="MobiDB-lite"/>
    </source>
</evidence>
<name>A0A224XQS5_9HEMI</name>
<dbReference type="EMBL" id="GFTR01001561">
    <property type="protein sequence ID" value="JAW14865.1"/>
    <property type="molecule type" value="Transcribed_RNA"/>
</dbReference>
<evidence type="ECO:0000313" key="3">
    <source>
        <dbReference type="EMBL" id="JAW14865.1"/>
    </source>
</evidence>
<organism evidence="3">
    <name type="scientific">Panstrongylus lignarius</name>
    <dbReference type="NCBI Taxonomy" id="156445"/>
    <lineage>
        <taxon>Eukaryota</taxon>
        <taxon>Metazoa</taxon>
        <taxon>Ecdysozoa</taxon>
        <taxon>Arthropoda</taxon>
        <taxon>Hexapoda</taxon>
        <taxon>Insecta</taxon>
        <taxon>Pterygota</taxon>
        <taxon>Neoptera</taxon>
        <taxon>Paraneoptera</taxon>
        <taxon>Hemiptera</taxon>
        <taxon>Heteroptera</taxon>
        <taxon>Panheteroptera</taxon>
        <taxon>Cimicomorpha</taxon>
        <taxon>Reduviidae</taxon>
        <taxon>Triatominae</taxon>
        <taxon>Panstrongylus</taxon>
    </lineage>
</organism>